<reference evidence="3 4" key="1">
    <citation type="journal article" date="2024" name="IMA Fungus">
        <title>IMA Genome - F19 : A genome assembly and annotation guide to empower mycologists, including annotated draft genome sequences of Ceratocystis pirilliformis, Diaporthe australafricana, Fusarium ophioides, Paecilomyces lecythidis, and Sporothrix stenoceras.</title>
        <authorList>
            <person name="Aylward J."/>
            <person name="Wilson A.M."/>
            <person name="Visagie C.M."/>
            <person name="Spraker J."/>
            <person name="Barnes I."/>
            <person name="Buitendag C."/>
            <person name="Ceriani C."/>
            <person name="Del Mar Angel L."/>
            <person name="du Plessis D."/>
            <person name="Fuchs T."/>
            <person name="Gasser K."/>
            <person name="Kramer D."/>
            <person name="Li W."/>
            <person name="Munsamy K."/>
            <person name="Piso A."/>
            <person name="Price J.L."/>
            <person name="Sonnekus B."/>
            <person name="Thomas C."/>
            <person name="van der Nest A."/>
            <person name="van Dijk A."/>
            <person name="van Heerden A."/>
            <person name="van Vuuren N."/>
            <person name="Yilmaz N."/>
            <person name="Duong T.A."/>
            <person name="van der Merwe N.A."/>
            <person name="Wingfield M.J."/>
            <person name="Wingfield B.D."/>
        </authorList>
    </citation>
    <scope>NUCLEOTIDE SEQUENCE [LARGE SCALE GENOMIC DNA]</scope>
    <source>
        <strain evidence="3 4">CMW 5346</strain>
    </source>
</reference>
<feature type="region of interest" description="Disordered" evidence="1">
    <location>
        <begin position="277"/>
        <end position="314"/>
    </location>
</feature>
<dbReference type="Gene3D" id="1.10.10.10">
    <property type="entry name" value="Winged helix-like DNA-binding domain superfamily/Winged helix DNA-binding domain"/>
    <property type="match status" value="1"/>
</dbReference>
<evidence type="ECO:0000313" key="3">
    <source>
        <dbReference type="EMBL" id="KAL1900902.1"/>
    </source>
</evidence>
<name>A0ABR3ZL41_9PEZI</name>
<gene>
    <name evidence="3" type="ORF">Sste5346_001963</name>
</gene>
<evidence type="ECO:0000259" key="2">
    <source>
        <dbReference type="Pfam" id="PF04695"/>
    </source>
</evidence>
<feature type="domain" description="Peroxisome membrane anchor protein Pex14p N-terminal" evidence="2">
    <location>
        <begin position="75"/>
        <end position="117"/>
    </location>
</feature>
<feature type="compositionally biased region" description="Polar residues" evidence="1">
    <location>
        <begin position="16"/>
        <end position="26"/>
    </location>
</feature>
<dbReference type="Proteomes" id="UP001583186">
    <property type="component" value="Unassembled WGS sequence"/>
</dbReference>
<organism evidence="3 4">
    <name type="scientific">Sporothrix stenoceras</name>
    <dbReference type="NCBI Taxonomy" id="5173"/>
    <lineage>
        <taxon>Eukaryota</taxon>
        <taxon>Fungi</taxon>
        <taxon>Dikarya</taxon>
        <taxon>Ascomycota</taxon>
        <taxon>Pezizomycotina</taxon>
        <taxon>Sordariomycetes</taxon>
        <taxon>Sordariomycetidae</taxon>
        <taxon>Ophiostomatales</taxon>
        <taxon>Ophiostomataceae</taxon>
        <taxon>Sporothrix</taxon>
    </lineage>
</organism>
<feature type="compositionally biased region" description="Acidic residues" evidence="1">
    <location>
        <begin position="249"/>
        <end position="267"/>
    </location>
</feature>
<evidence type="ECO:0000256" key="1">
    <source>
        <dbReference type="SAM" id="MobiDB-lite"/>
    </source>
</evidence>
<dbReference type="Pfam" id="PF04695">
    <property type="entry name" value="Pex14_N"/>
    <property type="match status" value="1"/>
</dbReference>
<evidence type="ECO:0000313" key="4">
    <source>
        <dbReference type="Proteomes" id="UP001583186"/>
    </source>
</evidence>
<proteinExistence type="predicted"/>
<sequence length="432" mass="45232">MADSDPKDVPVPSLAPDSTAQPTNNISATQSETESSSQETPASNASETSSVSNDAASDNEPESASASSSTEPPPPTLEQARIFLRDESVQRESRPRKAAFLASKGLTSSQIDQLLAEEDEATSAVATTQESGVVAVPAEQAPSLPPIVTYPEFMARPPQPPPLVTPNVFLGALYGSAAVSTLLYATARLVLAPMVDALTDSRAELHDTAATNLNSLLDKLEKVVSEVPEAAKAGASGAAARSTISAVAAEEDDASTAETTDSYDDPTEVFHRDIGVQTSLPSSPTLAPKVTIDSTVPNTSTSLTPPAAGSASEPSQSYYQAERLSNLVNSVKSLTQGWAGPSDVLAEIQTTVDVFREDVDKLSRPPAYAYGGGFGSSIYGYGSSISTNGSSKYPGYVTTTRNEPDDEIRKAKENIRRVKGALLTTRTFPTAR</sequence>
<feature type="region of interest" description="Disordered" evidence="1">
    <location>
        <begin position="248"/>
        <end position="267"/>
    </location>
</feature>
<feature type="compositionally biased region" description="Basic and acidic residues" evidence="1">
    <location>
        <begin position="83"/>
        <end position="95"/>
    </location>
</feature>
<dbReference type="EMBL" id="JAWCUI010000008">
    <property type="protein sequence ID" value="KAL1900902.1"/>
    <property type="molecule type" value="Genomic_DNA"/>
</dbReference>
<dbReference type="InterPro" id="IPR006785">
    <property type="entry name" value="Pex14_N"/>
</dbReference>
<protein>
    <recommendedName>
        <fullName evidence="2">Peroxisome membrane anchor protein Pex14p N-terminal domain-containing protein</fullName>
    </recommendedName>
</protein>
<feature type="compositionally biased region" description="Polar residues" evidence="1">
    <location>
        <begin position="44"/>
        <end position="56"/>
    </location>
</feature>
<keyword evidence="4" id="KW-1185">Reference proteome</keyword>
<feature type="compositionally biased region" description="Low complexity" evidence="1">
    <location>
        <begin position="27"/>
        <end position="43"/>
    </location>
</feature>
<dbReference type="InterPro" id="IPR036388">
    <property type="entry name" value="WH-like_DNA-bd_sf"/>
</dbReference>
<feature type="region of interest" description="Disordered" evidence="1">
    <location>
        <begin position="1"/>
        <end position="96"/>
    </location>
</feature>
<comment type="caution">
    <text evidence="3">The sequence shown here is derived from an EMBL/GenBank/DDBJ whole genome shotgun (WGS) entry which is preliminary data.</text>
</comment>
<feature type="compositionally biased region" description="Polar residues" evidence="1">
    <location>
        <begin position="292"/>
        <end position="304"/>
    </location>
</feature>
<accession>A0ABR3ZL41</accession>